<evidence type="ECO:0000313" key="2">
    <source>
        <dbReference type="EMBL" id="POV94832.1"/>
    </source>
</evidence>
<accession>A0A2S4UC27</accession>
<dbReference type="EMBL" id="PKSL01000386">
    <property type="protein sequence ID" value="POV94832.1"/>
    <property type="molecule type" value="Genomic_DNA"/>
</dbReference>
<proteinExistence type="predicted"/>
<feature type="region of interest" description="Disordered" evidence="1">
    <location>
        <begin position="106"/>
        <end position="127"/>
    </location>
</feature>
<organism evidence="2 3">
    <name type="scientific">Puccinia striiformis</name>
    <dbReference type="NCBI Taxonomy" id="27350"/>
    <lineage>
        <taxon>Eukaryota</taxon>
        <taxon>Fungi</taxon>
        <taxon>Dikarya</taxon>
        <taxon>Basidiomycota</taxon>
        <taxon>Pucciniomycotina</taxon>
        <taxon>Pucciniomycetes</taxon>
        <taxon>Pucciniales</taxon>
        <taxon>Pucciniaceae</taxon>
        <taxon>Puccinia</taxon>
    </lineage>
</organism>
<protein>
    <submittedName>
        <fullName evidence="2">Uncharacterized protein</fullName>
    </submittedName>
</protein>
<keyword evidence="3" id="KW-1185">Reference proteome</keyword>
<sequence>TKSISFELGAGKIDTVQVDMKNFFLVGELSRLVSQLKLLKVIKVFKSVLKRLKGVENVYTQRNPQLIETVELLLKGKLKEIRHARFPKKRFLDWVRDIDTKLPEYKEAKPGSMANSTSQTGDTSSGDGSGFNLQLGLCSNNGGTVGLGTLNNNNVANGFEEFGDAAVDGVCNLLGR</sequence>
<feature type="non-terminal residue" evidence="2">
    <location>
        <position position="176"/>
    </location>
</feature>
<dbReference type="VEuPathDB" id="FungiDB:PSHT_07479"/>
<reference evidence="2" key="1">
    <citation type="submission" date="2017-12" db="EMBL/GenBank/DDBJ databases">
        <title>Gene loss provides genomic basis for host adaptation in cereal stripe rust fungi.</title>
        <authorList>
            <person name="Xia C."/>
        </authorList>
    </citation>
    <scope>NUCLEOTIDE SEQUENCE [LARGE SCALE GENOMIC DNA]</scope>
    <source>
        <strain evidence="2">93-210</strain>
    </source>
</reference>
<feature type="compositionally biased region" description="Low complexity" evidence="1">
    <location>
        <begin position="116"/>
        <end position="126"/>
    </location>
</feature>
<gene>
    <name evidence="2" type="ORF">PSTT_16630</name>
</gene>
<dbReference type="Proteomes" id="UP000239156">
    <property type="component" value="Unassembled WGS sequence"/>
</dbReference>
<comment type="caution">
    <text evidence="2">The sequence shown here is derived from an EMBL/GenBank/DDBJ whole genome shotgun (WGS) entry which is preliminary data.</text>
</comment>
<dbReference type="VEuPathDB" id="FungiDB:PSTT_16630"/>
<evidence type="ECO:0000256" key="1">
    <source>
        <dbReference type="SAM" id="MobiDB-lite"/>
    </source>
</evidence>
<dbReference type="AlphaFoldDB" id="A0A2S4UC27"/>
<name>A0A2S4UC27_9BASI</name>
<evidence type="ECO:0000313" key="3">
    <source>
        <dbReference type="Proteomes" id="UP000239156"/>
    </source>
</evidence>
<feature type="non-terminal residue" evidence="2">
    <location>
        <position position="1"/>
    </location>
</feature>